<evidence type="ECO:0000256" key="1">
    <source>
        <dbReference type="SAM" id="MobiDB-lite"/>
    </source>
</evidence>
<reference evidence="2 4" key="1">
    <citation type="journal article" date="2018" name="PLoS Genet.">
        <title>Population sequencing reveals clonal diversity and ancestral inbreeding in the grapevine cultivar Chardonnay.</title>
        <authorList>
            <person name="Roach M.J."/>
            <person name="Johnson D.L."/>
            <person name="Bohlmann J."/>
            <person name="van Vuuren H.J."/>
            <person name="Jones S.J."/>
            <person name="Pretorius I.S."/>
            <person name="Schmidt S.A."/>
            <person name="Borneman A.R."/>
        </authorList>
    </citation>
    <scope>NUCLEOTIDE SEQUENCE [LARGE SCALE GENOMIC DNA]</scope>
    <source>
        <strain evidence="4">cv. Chardonnay</strain>
        <strain evidence="2">I10V1</strain>
        <tissue evidence="2">Leaf</tissue>
    </source>
</reference>
<dbReference type="Proteomes" id="UP000288805">
    <property type="component" value="Unassembled WGS sequence"/>
</dbReference>
<organism evidence="2 4">
    <name type="scientific">Vitis vinifera</name>
    <name type="common">Grape</name>
    <dbReference type="NCBI Taxonomy" id="29760"/>
    <lineage>
        <taxon>Eukaryota</taxon>
        <taxon>Viridiplantae</taxon>
        <taxon>Streptophyta</taxon>
        <taxon>Embryophyta</taxon>
        <taxon>Tracheophyta</taxon>
        <taxon>Spermatophyta</taxon>
        <taxon>Magnoliopsida</taxon>
        <taxon>eudicotyledons</taxon>
        <taxon>Gunneridae</taxon>
        <taxon>Pentapetalae</taxon>
        <taxon>rosids</taxon>
        <taxon>Vitales</taxon>
        <taxon>Vitaceae</taxon>
        <taxon>Viteae</taxon>
        <taxon>Vitis</taxon>
    </lineage>
</organism>
<comment type="caution">
    <text evidence="2">The sequence shown here is derived from an EMBL/GenBank/DDBJ whole genome shotgun (WGS) entry which is preliminary data.</text>
</comment>
<evidence type="ECO:0000313" key="2">
    <source>
        <dbReference type="EMBL" id="RVW27442.1"/>
    </source>
</evidence>
<sequence length="66" mass="7263">MVSNTTRAPRDSTGSGRHASRRAILVGPQEQNLPVSDLRGHHRVEPLPHRQRPAPPACHPQSSTQK</sequence>
<gene>
    <name evidence="3" type="ORF">CK203_004686</name>
    <name evidence="2" type="ORF">CK203_094375</name>
</gene>
<accession>A0A438CW75</accession>
<evidence type="ECO:0000313" key="4">
    <source>
        <dbReference type="Proteomes" id="UP000288805"/>
    </source>
</evidence>
<dbReference type="AlphaFoldDB" id="A0A438CW75"/>
<proteinExistence type="predicted"/>
<evidence type="ECO:0000313" key="3">
    <source>
        <dbReference type="EMBL" id="RVX19972.1"/>
    </source>
</evidence>
<feature type="region of interest" description="Disordered" evidence="1">
    <location>
        <begin position="1"/>
        <end position="66"/>
    </location>
</feature>
<dbReference type="EMBL" id="QGNW01000007">
    <property type="protein sequence ID" value="RVX19972.1"/>
    <property type="molecule type" value="Genomic_DNA"/>
</dbReference>
<protein>
    <submittedName>
        <fullName evidence="2">Uncharacterized protein</fullName>
    </submittedName>
</protein>
<name>A0A438CW75_VITVI</name>
<feature type="compositionally biased region" description="Polar residues" evidence="1">
    <location>
        <begin position="1"/>
        <end position="15"/>
    </location>
</feature>
<dbReference type="EMBL" id="QGNW01001951">
    <property type="protein sequence ID" value="RVW27442.1"/>
    <property type="molecule type" value="Genomic_DNA"/>
</dbReference>